<comment type="caution">
    <text evidence="1">The sequence shown here is derived from an EMBL/GenBank/DDBJ whole genome shotgun (WGS) entry which is preliminary data.</text>
</comment>
<keyword evidence="2" id="KW-1185">Reference proteome</keyword>
<dbReference type="Proteomes" id="UP001498421">
    <property type="component" value="Unassembled WGS sequence"/>
</dbReference>
<gene>
    <name evidence="1" type="ORF">QQZ08_000989</name>
</gene>
<organism evidence="1 2">
    <name type="scientific">Neonectria magnoliae</name>
    <dbReference type="NCBI Taxonomy" id="2732573"/>
    <lineage>
        <taxon>Eukaryota</taxon>
        <taxon>Fungi</taxon>
        <taxon>Dikarya</taxon>
        <taxon>Ascomycota</taxon>
        <taxon>Pezizomycotina</taxon>
        <taxon>Sordariomycetes</taxon>
        <taxon>Hypocreomycetidae</taxon>
        <taxon>Hypocreales</taxon>
        <taxon>Nectriaceae</taxon>
        <taxon>Neonectria</taxon>
    </lineage>
</organism>
<evidence type="ECO:0000313" key="1">
    <source>
        <dbReference type="EMBL" id="KAK7432426.1"/>
    </source>
</evidence>
<evidence type="ECO:0000313" key="2">
    <source>
        <dbReference type="Proteomes" id="UP001498421"/>
    </source>
</evidence>
<dbReference type="EMBL" id="JAZAVK010000005">
    <property type="protein sequence ID" value="KAK7432426.1"/>
    <property type="molecule type" value="Genomic_DNA"/>
</dbReference>
<reference evidence="1 2" key="1">
    <citation type="journal article" date="2025" name="Microbiol. Resour. Announc.">
        <title>Draft genome sequences for Neonectria magnoliae and Neonectria punicea, canker pathogens of Liriodendron tulipifera and Acer saccharum in West Virginia.</title>
        <authorList>
            <person name="Petronek H.M."/>
            <person name="Kasson M.T."/>
            <person name="Metheny A.M."/>
            <person name="Stauder C.M."/>
            <person name="Lovett B."/>
            <person name="Lynch S.C."/>
            <person name="Garnas J.R."/>
            <person name="Kasson L.R."/>
            <person name="Stajich J.E."/>
        </authorList>
    </citation>
    <scope>NUCLEOTIDE SEQUENCE [LARGE SCALE GENOMIC DNA]</scope>
    <source>
        <strain evidence="1 2">NRRL 64651</strain>
    </source>
</reference>
<protein>
    <submittedName>
        <fullName evidence="1">Uncharacterized protein</fullName>
    </submittedName>
</protein>
<sequence length="139" mass="15799">MASGKALFDHIEDSDTDEPDFVAKMKEWLTEEKIRVLPKTHKTHLRLWCRAAKDEWANYIKAIVKSAKEDLTEIIYAVEEDISAIALISTDILKSPVHIGVEWVESLTVIGRTRTKQLEASINEGKEKSAAYIWGEKSE</sequence>
<name>A0ABR1IGY2_9HYPO</name>
<accession>A0ABR1IGY2</accession>
<proteinExistence type="predicted"/>